<organism evidence="2 3">
    <name type="scientific">Burkholderia ambifaria MEX-5</name>
    <dbReference type="NCBI Taxonomy" id="396597"/>
    <lineage>
        <taxon>Bacteria</taxon>
        <taxon>Pseudomonadati</taxon>
        <taxon>Pseudomonadota</taxon>
        <taxon>Betaproteobacteria</taxon>
        <taxon>Burkholderiales</taxon>
        <taxon>Burkholderiaceae</taxon>
        <taxon>Burkholderia</taxon>
        <taxon>Burkholderia cepacia complex</taxon>
    </lineage>
</organism>
<dbReference type="Proteomes" id="UP000004814">
    <property type="component" value="Unassembled WGS sequence"/>
</dbReference>
<sequence length="39" mass="4035">MPFMPAVDHASRSRASKIRTHPAAANAIAADSNITTKGA</sequence>
<reference evidence="2 3" key="1">
    <citation type="submission" date="2008-03" db="EMBL/GenBank/DDBJ databases">
        <title>Sequencing of the draft genome and assembly of Burkholderia ambifaria MEX-5.</title>
        <authorList>
            <consortium name="US DOE Joint Genome Institute (JGI-PGF)"/>
            <person name="Copeland A."/>
            <person name="Lucas S."/>
            <person name="Lapidus A."/>
            <person name="Glavina del Rio T."/>
            <person name="Dalin E."/>
            <person name="Tice H."/>
            <person name="Bruce D."/>
            <person name="Goodwin L."/>
            <person name="Pitluck S."/>
            <person name="Larimer F."/>
            <person name="Land M.L."/>
            <person name="Hauser L."/>
            <person name="Tiedje J."/>
            <person name="Richardson P."/>
        </authorList>
    </citation>
    <scope>NUCLEOTIDE SEQUENCE [LARGE SCALE GENOMIC DNA]</scope>
    <source>
        <strain evidence="2 3">MEX-5</strain>
    </source>
</reference>
<name>B1TD47_9BURK</name>
<protein>
    <submittedName>
        <fullName evidence="2">Uncharacterized protein</fullName>
    </submittedName>
</protein>
<accession>B1TD47</accession>
<evidence type="ECO:0000313" key="3">
    <source>
        <dbReference type="Proteomes" id="UP000004814"/>
    </source>
</evidence>
<comment type="caution">
    <text evidence="2">The sequence shown here is derived from an EMBL/GenBank/DDBJ whole genome shotgun (WGS) entry which is preliminary data.</text>
</comment>
<gene>
    <name evidence="2" type="ORF">BamMEX5DRAFT_5713</name>
</gene>
<dbReference type="PATRIC" id="fig|396597.7.peg.1860"/>
<evidence type="ECO:0000256" key="1">
    <source>
        <dbReference type="SAM" id="MobiDB-lite"/>
    </source>
</evidence>
<dbReference type="AlphaFoldDB" id="B1TD47"/>
<proteinExistence type="predicted"/>
<evidence type="ECO:0000313" key="2">
    <source>
        <dbReference type="EMBL" id="EDT38508.1"/>
    </source>
</evidence>
<feature type="region of interest" description="Disordered" evidence="1">
    <location>
        <begin position="1"/>
        <end position="21"/>
    </location>
</feature>
<dbReference type="EMBL" id="ABLK01000277">
    <property type="protein sequence ID" value="EDT38508.1"/>
    <property type="molecule type" value="Genomic_DNA"/>
</dbReference>